<evidence type="ECO:0000256" key="15">
    <source>
        <dbReference type="PROSITE-ProRule" id="PRU00175"/>
    </source>
</evidence>
<dbReference type="GO" id="GO:0061630">
    <property type="term" value="F:ubiquitin protein ligase activity"/>
    <property type="evidence" value="ECO:0007669"/>
    <property type="project" value="UniProtKB-UniRule"/>
</dbReference>
<feature type="domain" description="RING-CH-type" evidence="18">
    <location>
        <begin position="1553"/>
        <end position="1613"/>
    </location>
</feature>
<evidence type="ECO:0000256" key="14">
    <source>
        <dbReference type="ARBA" id="ARBA00055150"/>
    </source>
</evidence>
<comment type="similarity">
    <text evidence="4 16">Belongs to the LTN1 family.</text>
</comment>
<gene>
    <name evidence="19" type="ORF">AC578_220</name>
</gene>
<comment type="function">
    <text evidence="16">E3 ubiquitin-protein ligase. Component of the ribosome quality control complex (RQC), a ribosome-associated complex that mediates ubiquitination and extraction of incompletely synthesized nascent chains for proteasomal degradation.</text>
</comment>
<dbReference type="SUPFAM" id="SSF48371">
    <property type="entry name" value="ARM repeat"/>
    <property type="match status" value="1"/>
</dbReference>
<comment type="subcellular location">
    <subcellularLocation>
        <location evidence="2">Cytoplasm</location>
        <location evidence="2">Cytosol</location>
    </subcellularLocation>
</comment>
<accession>A0A139HIL5</accession>
<dbReference type="InterPro" id="IPR011989">
    <property type="entry name" value="ARM-like"/>
</dbReference>
<comment type="caution">
    <text evidence="19">The sequence shown here is derived from an EMBL/GenBank/DDBJ whole genome shotgun (WGS) entry which is preliminary data.</text>
</comment>
<dbReference type="Pfam" id="PF22958">
    <property type="entry name" value="Ltn1_1st"/>
    <property type="match status" value="1"/>
</dbReference>
<evidence type="ECO:0000256" key="7">
    <source>
        <dbReference type="ARBA" id="ARBA00022490"/>
    </source>
</evidence>
<dbReference type="GO" id="GO:0072344">
    <property type="term" value="P:rescue of stalled ribosome"/>
    <property type="evidence" value="ECO:0007669"/>
    <property type="project" value="UniProtKB-UniRule"/>
</dbReference>
<keyword evidence="11 15" id="KW-0863">Zinc-finger</keyword>
<evidence type="ECO:0000256" key="4">
    <source>
        <dbReference type="ARBA" id="ARBA00007997"/>
    </source>
</evidence>
<dbReference type="InterPro" id="IPR054477">
    <property type="entry name" value="LTN1_E3_ligase_6th"/>
</dbReference>
<evidence type="ECO:0000256" key="1">
    <source>
        <dbReference type="ARBA" id="ARBA00000900"/>
    </source>
</evidence>
<dbReference type="FunFam" id="3.30.40.10:FF:000038">
    <property type="entry name" value="E3 ubiquitin-protein ligase listerin"/>
    <property type="match status" value="1"/>
</dbReference>
<dbReference type="PROSITE" id="PS50089">
    <property type="entry name" value="ZF_RING_2"/>
    <property type="match status" value="1"/>
</dbReference>
<dbReference type="InterPro" id="IPR013083">
    <property type="entry name" value="Znf_RING/FYVE/PHD"/>
</dbReference>
<proteinExistence type="inferred from homology"/>
<dbReference type="Proteomes" id="UP000070133">
    <property type="component" value="Unassembled WGS sequence"/>
</dbReference>
<dbReference type="InterPro" id="IPR054478">
    <property type="entry name" value="LTN1_UBC"/>
</dbReference>
<dbReference type="InterPro" id="IPR039804">
    <property type="entry name" value="RING-CH-C4HC3_LTN1"/>
</dbReference>
<dbReference type="Gene3D" id="3.30.40.10">
    <property type="entry name" value="Zinc/RING finger domain, C3HC4 (zinc finger)"/>
    <property type="match status" value="1"/>
</dbReference>
<evidence type="ECO:0000256" key="12">
    <source>
        <dbReference type="ARBA" id="ARBA00022786"/>
    </source>
</evidence>
<evidence type="ECO:0000256" key="3">
    <source>
        <dbReference type="ARBA" id="ARBA00004906"/>
    </source>
</evidence>
<dbReference type="GO" id="GO:0005829">
    <property type="term" value="C:cytosol"/>
    <property type="evidence" value="ECO:0007669"/>
    <property type="project" value="UniProtKB-SubCell"/>
</dbReference>
<evidence type="ECO:0000313" key="19">
    <source>
        <dbReference type="EMBL" id="KXT02328.1"/>
    </source>
</evidence>
<evidence type="ECO:0000256" key="5">
    <source>
        <dbReference type="ARBA" id="ARBA00012483"/>
    </source>
</evidence>
<comment type="subunit">
    <text evidence="16">Component of the ribosome quality control complex (RQC).</text>
</comment>
<evidence type="ECO:0000256" key="2">
    <source>
        <dbReference type="ARBA" id="ARBA00004514"/>
    </source>
</evidence>
<dbReference type="OrthoDB" id="6108at2759"/>
<protein>
    <recommendedName>
        <fullName evidence="6 16">E3 ubiquitin-protein ligase listerin</fullName>
        <ecNumber evidence="5 16">2.3.2.27</ecNumber>
    </recommendedName>
    <alternativeName>
        <fullName evidence="16">RING-type E3 ubiquitin transferase listerin</fullName>
    </alternativeName>
</protein>
<evidence type="ECO:0000259" key="17">
    <source>
        <dbReference type="PROSITE" id="PS50089"/>
    </source>
</evidence>
<dbReference type="SUPFAM" id="SSF57850">
    <property type="entry name" value="RING/U-box"/>
    <property type="match status" value="1"/>
</dbReference>
<feature type="domain" description="RING-type" evidence="17">
    <location>
        <begin position="1561"/>
        <end position="1607"/>
    </location>
</feature>
<dbReference type="EC" id="2.3.2.27" evidence="5 16"/>
<dbReference type="InterPro" id="IPR054476">
    <property type="entry name" value="Ltn1_N"/>
</dbReference>
<dbReference type="Pfam" id="PF13639">
    <property type="entry name" value="zf-RING_2"/>
    <property type="match status" value="1"/>
</dbReference>
<dbReference type="GO" id="GO:0008270">
    <property type="term" value="F:zinc ion binding"/>
    <property type="evidence" value="ECO:0007669"/>
    <property type="project" value="UniProtKB-KW"/>
</dbReference>
<name>A0A139HIL5_9PEZI</name>
<dbReference type="InterPro" id="IPR039795">
    <property type="entry name" value="LTN1/Rkr1"/>
</dbReference>
<evidence type="ECO:0000256" key="8">
    <source>
        <dbReference type="ARBA" id="ARBA00022679"/>
    </source>
</evidence>
<dbReference type="InterPro" id="IPR001841">
    <property type="entry name" value="Znf_RING"/>
</dbReference>
<keyword evidence="13 16" id="KW-0862">Zinc</keyword>
<comment type="pathway">
    <text evidence="3 16">Protein modification; protein ubiquitination.</text>
</comment>
<keyword evidence="10" id="KW-0677">Repeat</keyword>
<evidence type="ECO:0000256" key="11">
    <source>
        <dbReference type="ARBA" id="ARBA00022771"/>
    </source>
</evidence>
<dbReference type="CDD" id="cd16491">
    <property type="entry name" value="RING-CH-C4HC3_LTN1"/>
    <property type="match status" value="1"/>
</dbReference>
<dbReference type="PROSITE" id="PS51292">
    <property type="entry name" value="ZF_RING_CH"/>
    <property type="match status" value="1"/>
</dbReference>
<dbReference type="GO" id="GO:1990116">
    <property type="term" value="P:ribosome-associated ubiquitin-dependent protein catabolic process"/>
    <property type="evidence" value="ECO:0007669"/>
    <property type="project" value="UniProtKB-UniRule"/>
</dbReference>
<dbReference type="SMART" id="SM00744">
    <property type="entry name" value="RINGv"/>
    <property type="match status" value="1"/>
</dbReference>
<evidence type="ECO:0000256" key="16">
    <source>
        <dbReference type="RuleBase" id="RU367090"/>
    </source>
</evidence>
<dbReference type="GO" id="GO:0016567">
    <property type="term" value="P:protein ubiquitination"/>
    <property type="evidence" value="ECO:0007669"/>
    <property type="project" value="UniProtKB-UniPathway"/>
</dbReference>
<keyword evidence="9 16" id="KW-0479">Metal-binding</keyword>
<dbReference type="GO" id="GO:1990112">
    <property type="term" value="C:RQC complex"/>
    <property type="evidence" value="ECO:0007669"/>
    <property type="project" value="UniProtKB-UniRule"/>
</dbReference>
<keyword evidence="8 16" id="KW-0808">Transferase</keyword>
<dbReference type="UniPathway" id="UPA00143"/>
<evidence type="ECO:0000256" key="9">
    <source>
        <dbReference type="ARBA" id="ARBA00022723"/>
    </source>
</evidence>
<dbReference type="SMART" id="SM01197">
    <property type="entry name" value="FANCL_C"/>
    <property type="match status" value="1"/>
</dbReference>
<dbReference type="EMBL" id="LFZN01000043">
    <property type="protein sequence ID" value="KXT02328.1"/>
    <property type="molecule type" value="Genomic_DNA"/>
</dbReference>
<evidence type="ECO:0000313" key="20">
    <source>
        <dbReference type="Proteomes" id="UP000070133"/>
    </source>
</evidence>
<keyword evidence="12 16" id="KW-0833">Ubl conjugation pathway</keyword>
<dbReference type="Gene3D" id="1.25.10.10">
    <property type="entry name" value="Leucine-rich Repeat Variant"/>
    <property type="match status" value="1"/>
</dbReference>
<comment type="function">
    <text evidence="14">E3 ubiquitin-protein ligase component of the ribosome quality control complex (RQC), a ribosome-associated complex that mediates ubiquitination and extraction of incompletely synthesized nascent chains for proteasomal degradation. Mediates ubiquitination of proteins derived from mRNAs lacking stop codons (non-stop proteins) and other translation arrest products induced by poly-lysine sequences and tandem rare codons. Ubiquitination leads to CDC48 recruitment for extraction and degradation of the incomplete translation product. May indirectly play a role in chromatin function and transcription.</text>
</comment>
<comment type="catalytic activity">
    <reaction evidence="1 16">
        <text>S-ubiquitinyl-[E2 ubiquitin-conjugating enzyme]-L-cysteine + [acceptor protein]-L-lysine = [E2 ubiquitin-conjugating enzyme]-L-cysteine + N(6)-ubiquitinyl-[acceptor protein]-L-lysine.</text>
        <dbReference type="EC" id="2.3.2.27"/>
    </reaction>
</comment>
<dbReference type="PANTHER" id="PTHR12389:SF0">
    <property type="entry name" value="E3 UBIQUITIN-PROTEIN LIGASE LISTERIN"/>
    <property type="match status" value="1"/>
</dbReference>
<evidence type="ECO:0000256" key="6">
    <source>
        <dbReference type="ARBA" id="ARBA00017157"/>
    </source>
</evidence>
<dbReference type="Pfam" id="PF23009">
    <property type="entry name" value="UBC_like"/>
    <property type="match status" value="1"/>
</dbReference>
<dbReference type="PANTHER" id="PTHR12389">
    <property type="entry name" value="ZINC FINGER PROTEIN 294"/>
    <property type="match status" value="1"/>
</dbReference>
<evidence type="ECO:0000256" key="10">
    <source>
        <dbReference type="ARBA" id="ARBA00022737"/>
    </source>
</evidence>
<dbReference type="Pfam" id="PF22999">
    <property type="entry name" value="LTN1_E3_ligase_6th"/>
    <property type="match status" value="1"/>
</dbReference>
<keyword evidence="20" id="KW-1185">Reference proteome</keyword>
<dbReference type="InterPro" id="IPR016024">
    <property type="entry name" value="ARM-type_fold"/>
</dbReference>
<dbReference type="GO" id="GO:0043023">
    <property type="term" value="F:ribosomal large subunit binding"/>
    <property type="evidence" value="ECO:0007669"/>
    <property type="project" value="TreeGrafter"/>
</dbReference>
<dbReference type="InterPro" id="IPR011016">
    <property type="entry name" value="Znf_RING-CH"/>
</dbReference>
<evidence type="ECO:0000256" key="13">
    <source>
        <dbReference type="ARBA" id="ARBA00022833"/>
    </source>
</evidence>
<dbReference type="STRING" id="321146.A0A139HIL5"/>
<sequence>MVMKKGQFKSQASSGRAGGFGGGFGGFGGSTQSSVLSYVQEPPDYSNISDSNVVVAFKNLTKKDGTTKAKALEDLQASLISGETEIEDGVVEAWVKQYPRLSIDNARRVRQLSHQLTGQIGAELGKRIAKQLPKIVGPWLAGTFDVDRSVSKSAQDALATVFPSSEKVQGLRKTFHESIITYCREAVLDETVGTLSDERSVSPDDAKATYARVISSAIAVISSLVDSLSSEEISKQSSTYDRILGEKKLWELSSHEDSNVRKAVHRLIQTCLQRERSLIETNQKLASNAYVYKGLASDQTGSALDFVSTLHALTIAFPEVWTTAYSGKKPALSRLRQCLKSGAHAGPAGYWDIMADLLRKLPSEVLPTSYDDIADLLLATRDGVSKKEERFNASSAWPAYFSLLDMVTQQTSDEDCENLLEAFAMPPINQYLHPSDESSSWSITGSKAASLVAKVTIVKRLPPLLERKWKHLGDKLTEVAKMSQPEQSKDFEKSQKHVATVGERWAALQRELYSSDYGFLESLKQVFANVNTSIAGECIALLKTRNGKPYGAAAILEEQLRHCGSYLLSEKSFVDLVRGFVTENAPRLVYSQSQKHIVRCLYAVHSEPWFAEAFQAVLDNALTSEEPETAKIGALRSLFPPNTPPSVIQGSQGSRPLQEFLSKHASAGTEAERTALFSELLRLGVVSQDTSDAVLADLTQKLSLSGNELLLGLSALDQVATTNESAVRAFMAESNAVGEQLLSSVLRLEQSPQDEVAERATALSARLTSSMVGAPANTKYGVILQNLERVSASSLPIDAVINLVGKVIGVGKDVSDCGELLPNLDIWRGAILATLRPPKASLALLNPLGGCVHLVGPATEAQAAHYDAEGLSQALRIAMYYASVLTTVPQISLGGTDKATLLALLNICILLAEDNTSIAGANGLWKSSQDMSLDIEIMDFVSNANQIIRTYWEETGADVAAPGRVQFYDALESLWKDDVGTPVAYYAALAWTKSHDNFFELNGYSADQSKASEEQLRTLRSAKNAMDLVSYIVGFAQPLTGGQFLSRLCNETVADLTAMSLEADQARVLESLVLLNQILHTQPDDIATIAKNRIVFLVKHIIPWLKTDAALEIKAEVCKSLSHLLAGMADMYGEHWTDVIESLVDFWNASSSIAENGAISEGSILVVHATLKLYATLRKLARGEEPNDDLVDALKQSEDTLRRGLIVLLQSVNGIPDQNHQPLMVTNELLARQISQLPAKPIKDAEELFPLLYTPSQAVLGAAFELLHQHIPQAQEQISFDAALEDKKASLPDELLSLLIDAPTLDSLADASFDTMMPLSLQGYLYSWRLVFDHFTGSSYRVKGDYIEQLKENGCLNGLLALTFDFLGHTRGRPVDASNFDLQNYTPNQDFGPEKDVQSLLTHLYYLSLANLPSLVKTYLNNEIRSRQAPKTIEAWTAKYISPLIITSSLEEVSQWNEKNVKSDPDYEAMTIKVNTRGREVLANYMVDEQTMAMKIVLPEAYPIQNARSEGINRVAVSEQKWRSWLLNCQGTIAFSNGSIIDALTNWRKNVTGALKGQSECAICYSIINDAKELPTKRCPTCKQMFHNQCLFKWFRSSNSSTCPLCRQQYRYN</sequence>
<keyword evidence="7" id="KW-0963">Cytoplasm</keyword>
<organism evidence="19 20">
    <name type="scientific">Pseudocercospora eumusae</name>
    <dbReference type="NCBI Taxonomy" id="321146"/>
    <lineage>
        <taxon>Eukaryota</taxon>
        <taxon>Fungi</taxon>
        <taxon>Dikarya</taxon>
        <taxon>Ascomycota</taxon>
        <taxon>Pezizomycotina</taxon>
        <taxon>Dothideomycetes</taxon>
        <taxon>Dothideomycetidae</taxon>
        <taxon>Mycosphaerellales</taxon>
        <taxon>Mycosphaerellaceae</taxon>
        <taxon>Pseudocercospora</taxon>
    </lineage>
</organism>
<evidence type="ECO:0000259" key="18">
    <source>
        <dbReference type="PROSITE" id="PS51292"/>
    </source>
</evidence>
<reference evidence="19 20" key="1">
    <citation type="submission" date="2015-07" db="EMBL/GenBank/DDBJ databases">
        <title>Comparative genomics of the Sigatoka disease complex on banana suggests a link between parallel evolutionary changes in Pseudocercospora fijiensis and Pseudocercospora eumusae and increased virulence on the banana host.</title>
        <authorList>
            <person name="Chang T.-C."/>
            <person name="Salvucci A."/>
            <person name="Crous P.W."/>
            <person name="Stergiopoulos I."/>
        </authorList>
    </citation>
    <scope>NUCLEOTIDE SEQUENCE [LARGE SCALE GENOMIC DNA]</scope>
    <source>
        <strain evidence="19 20">CBS 114824</strain>
    </source>
</reference>